<proteinExistence type="predicted"/>
<evidence type="ECO:0000313" key="1">
    <source>
        <dbReference type="EMBL" id="KFM79954.1"/>
    </source>
</evidence>
<dbReference type="AlphaFoldDB" id="A0A087URG5"/>
<accession>A0A087URG5</accession>
<evidence type="ECO:0000313" key="2">
    <source>
        <dbReference type="Proteomes" id="UP000054359"/>
    </source>
</evidence>
<keyword evidence="2" id="KW-1185">Reference proteome</keyword>
<dbReference type="EMBL" id="KK121200">
    <property type="protein sequence ID" value="KFM79954.1"/>
    <property type="molecule type" value="Genomic_DNA"/>
</dbReference>
<protein>
    <submittedName>
        <fullName evidence="1">Uncharacterized protein</fullName>
    </submittedName>
</protein>
<gene>
    <name evidence="1" type="ORF">X975_02517</name>
</gene>
<dbReference type="Proteomes" id="UP000054359">
    <property type="component" value="Unassembled WGS sequence"/>
</dbReference>
<name>A0A087URG5_STEMI</name>
<reference evidence="1 2" key="1">
    <citation type="submission" date="2013-11" db="EMBL/GenBank/DDBJ databases">
        <title>Genome sequencing of Stegodyphus mimosarum.</title>
        <authorList>
            <person name="Bechsgaard J."/>
        </authorList>
    </citation>
    <scope>NUCLEOTIDE SEQUENCE [LARGE SCALE GENOMIC DNA]</scope>
</reference>
<feature type="non-terminal residue" evidence="1">
    <location>
        <position position="55"/>
    </location>
</feature>
<organism evidence="1 2">
    <name type="scientific">Stegodyphus mimosarum</name>
    <name type="common">African social velvet spider</name>
    <dbReference type="NCBI Taxonomy" id="407821"/>
    <lineage>
        <taxon>Eukaryota</taxon>
        <taxon>Metazoa</taxon>
        <taxon>Ecdysozoa</taxon>
        <taxon>Arthropoda</taxon>
        <taxon>Chelicerata</taxon>
        <taxon>Arachnida</taxon>
        <taxon>Araneae</taxon>
        <taxon>Araneomorphae</taxon>
        <taxon>Entelegynae</taxon>
        <taxon>Eresoidea</taxon>
        <taxon>Eresidae</taxon>
        <taxon>Stegodyphus</taxon>
    </lineage>
</organism>
<sequence>MPSELFSYARVDLEFEMIILGFLRFSKSIWIPFLHNSSPYKHNYRLHSSQPNDYS</sequence>